<reference evidence="2 3" key="1">
    <citation type="submission" date="2016-10" db="EMBL/GenBank/DDBJ databases">
        <authorList>
            <person name="de Groot N.N."/>
        </authorList>
    </citation>
    <scope>NUCLEOTIDE SEQUENCE [LARGE SCALE GENOMIC DNA]</scope>
    <source>
        <strain evidence="2 3">DSM 569</strain>
    </source>
</reference>
<accession>A0A1G7IQ90</accession>
<dbReference type="AlphaFoldDB" id="A0A1G7IQ90"/>
<gene>
    <name evidence="2" type="ORF">SAMN04244560_00304</name>
</gene>
<evidence type="ECO:0000256" key="1">
    <source>
        <dbReference type="SAM" id="Coils"/>
    </source>
</evidence>
<feature type="coiled-coil region" evidence="1">
    <location>
        <begin position="89"/>
        <end position="116"/>
    </location>
</feature>
<name>A0A1G7IQ90_THETY</name>
<sequence length="136" mass="15569">MISSIPLEEDRKKEIAARAKIFAELVYNEGTVNRIFSEVTKMVNLEKSKTYRELIERGRQLGLEEGKQLGLKEGLKEVAVRLLKKGMSIEEVKEIVLLDEEELKKLTEKIEEKEIEDKVSNIIKNAKTAKKGVKLN</sequence>
<dbReference type="Proteomes" id="UP000183404">
    <property type="component" value="Unassembled WGS sequence"/>
</dbReference>
<evidence type="ECO:0000313" key="3">
    <source>
        <dbReference type="Proteomes" id="UP000183404"/>
    </source>
</evidence>
<proteinExistence type="predicted"/>
<evidence type="ECO:0000313" key="2">
    <source>
        <dbReference type="EMBL" id="SDF14831.1"/>
    </source>
</evidence>
<protein>
    <recommendedName>
        <fullName evidence="4">Transposase, YhgA-like</fullName>
    </recommendedName>
</protein>
<keyword evidence="1" id="KW-0175">Coiled coil</keyword>
<dbReference type="RefSeq" id="WP_074591998.1">
    <property type="nucleotide sequence ID" value="NZ_FNBS01000005.1"/>
</dbReference>
<evidence type="ECO:0008006" key="4">
    <source>
        <dbReference type="Google" id="ProtNLM"/>
    </source>
</evidence>
<dbReference type="EMBL" id="FNBS01000005">
    <property type="protein sequence ID" value="SDF14831.1"/>
    <property type="molecule type" value="Genomic_DNA"/>
</dbReference>
<organism evidence="2 3">
    <name type="scientific">Thermoanaerobacter thermohydrosulfuricus</name>
    <name type="common">Clostridium thermohydrosulfuricum</name>
    <dbReference type="NCBI Taxonomy" id="1516"/>
    <lineage>
        <taxon>Bacteria</taxon>
        <taxon>Bacillati</taxon>
        <taxon>Bacillota</taxon>
        <taxon>Clostridia</taxon>
        <taxon>Thermoanaerobacterales</taxon>
        <taxon>Thermoanaerobacteraceae</taxon>
        <taxon>Thermoanaerobacter</taxon>
    </lineage>
</organism>